<dbReference type="InterPro" id="IPR046342">
    <property type="entry name" value="CBS_dom_sf"/>
</dbReference>
<dbReference type="SMART" id="SM00924">
    <property type="entry name" value="MgtE_N"/>
    <property type="match status" value="1"/>
</dbReference>
<comment type="caution">
    <text evidence="2">The sequence shown here is derived from an EMBL/GenBank/DDBJ whole genome shotgun (WGS) entry which is preliminary data.</text>
</comment>
<dbReference type="Proteomes" id="UP001557484">
    <property type="component" value="Unassembled WGS sequence"/>
</dbReference>
<dbReference type="EMBL" id="JBFRYB010000001">
    <property type="protein sequence ID" value="MEX1665203.1"/>
    <property type="molecule type" value="Genomic_DNA"/>
</dbReference>
<evidence type="ECO:0000259" key="1">
    <source>
        <dbReference type="SMART" id="SM00924"/>
    </source>
</evidence>
<protein>
    <recommendedName>
        <fullName evidence="1">Magnesium transporter MgtE intracellular domain-containing protein</fullName>
    </recommendedName>
</protein>
<reference evidence="2 3" key="1">
    <citation type="journal article" date="2011" name="Int. J. Syst. Evol. Microbiol.">
        <title>Zhongshania antarctica gen. nov., sp. nov. and Zhongshania guokunii sp. nov., gammaproteobacteria respectively isolated from coastal attached (fast) ice and surface seawater of the Antarctic.</title>
        <authorList>
            <person name="Li H.J."/>
            <person name="Zhang X.Y."/>
            <person name="Chen C.X."/>
            <person name="Zhang Y.J."/>
            <person name="Gao Z.M."/>
            <person name="Yu Y."/>
            <person name="Chen X.L."/>
            <person name="Chen B."/>
            <person name="Zhang Y.Z."/>
        </authorList>
    </citation>
    <scope>NUCLEOTIDE SEQUENCE [LARGE SCALE GENOMIC DNA]</scope>
    <source>
        <strain evidence="2 3">R06B22</strain>
    </source>
</reference>
<name>A0ABV3TW46_9GAMM</name>
<accession>A0ABV3TW46</accession>
<dbReference type="SUPFAM" id="SSF54631">
    <property type="entry name" value="CBS-domain pair"/>
    <property type="match status" value="1"/>
</dbReference>
<dbReference type="PANTHER" id="PTHR43773:SF1">
    <property type="entry name" value="MAGNESIUM TRANSPORTER MGTE"/>
    <property type="match status" value="1"/>
</dbReference>
<feature type="domain" description="Magnesium transporter MgtE intracellular" evidence="1">
    <location>
        <begin position="13"/>
        <end position="117"/>
    </location>
</feature>
<evidence type="ECO:0000313" key="2">
    <source>
        <dbReference type="EMBL" id="MEX1665203.1"/>
    </source>
</evidence>
<dbReference type="SUPFAM" id="SSF158791">
    <property type="entry name" value="MgtE N-terminal domain-like"/>
    <property type="match status" value="1"/>
</dbReference>
<dbReference type="InterPro" id="IPR006669">
    <property type="entry name" value="MgtE_transporter"/>
</dbReference>
<dbReference type="InterPro" id="IPR006668">
    <property type="entry name" value="Mg_transptr_MgtE_intracell_dom"/>
</dbReference>
<dbReference type="Pfam" id="PF03448">
    <property type="entry name" value="MgtE_N"/>
    <property type="match status" value="1"/>
</dbReference>
<proteinExistence type="predicted"/>
<dbReference type="PANTHER" id="PTHR43773">
    <property type="entry name" value="MAGNESIUM TRANSPORTER MGTE"/>
    <property type="match status" value="1"/>
</dbReference>
<sequence>MAINPLSLDFLTQKPGMAARVLQSLEAQESAIYLANDIPIRVVAPVIEKIESWPAARILECMPLDKTCAVLSVLKYPVVAAIMRLVDQQQRQLIVEHLPSQLVNALKRSLSYPEDTVGAWMDDLTPHFSRELTVGDCLAVLKKAQQSFELIVVINDKHAIDGVISPSALLISAPQRKLKEITDSGCVALAANNSLPVAKKAEGWRRYNTLPVRDSNDIFAGTINRTALMSAMLMSQPARKTTPEDTLLGHLSSAMVATATGLLAITTSGMGTARTEENSDDRKR</sequence>
<keyword evidence="3" id="KW-1185">Reference proteome</keyword>
<dbReference type="Gene3D" id="3.10.580.10">
    <property type="entry name" value="CBS-domain"/>
    <property type="match status" value="1"/>
</dbReference>
<gene>
    <name evidence="2" type="ORF">AB4875_06865</name>
</gene>
<organism evidence="2 3">
    <name type="scientific">Zhongshania arctica</name>
    <dbReference type="NCBI Taxonomy" id="3238302"/>
    <lineage>
        <taxon>Bacteria</taxon>
        <taxon>Pseudomonadati</taxon>
        <taxon>Pseudomonadota</taxon>
        <taxon>Gammaproteobacteria</taxon>
        <taxon>Cellvibrionales</taxon>
        <taxon>Spongiibacteraceae</taxon>
        <taxon>Zhongshania</taxon>
    </lineage>
</organism>
<dbReference type="RefSeq" id="WP_368375310.1">
    <property type="nucleotide sequence ID" value="NZ_JBFRYB010000001.1"/>
</dbReference>
<evidence type="ECO:0000313" key="3">
    <source>
        <dbReference type="Proteomes" id="UP001557484"/>
    </source>
</evidence>